<dbReference type="OrthoDB" id="1939135at2759"/>
<evidence type="ECO:0000313" key="3">
    <source>
        <dbReference type="RefSeq" id="XP_016493412.1"/>
    </source>
</evidence>
<dbReference type="Pfam" id="PF24626">
    <property type="entry name" value="SH3_Tf2-1"/>
    <property type="match status" value="1"/>
</dbReference>
<dbReference type="InterPro" id="IPR023780">
    <property type="entry name" value="Chromo_domain"/>
</dbReference>
<accession>A0A1S4BWY3</accession>
<name>A0A1S4BWY3_TOBAC</name>
<feature type="domain" description="Tf2-1-like SH3-like" evidence="2">
    <location>
        <begin position="1"/>
        <end position="29"/>
    </location>
</feature>
<proteinExistence type="predicted"/>
<dbReference type="InterPro" id="IPR016197">
    <property type="entry name" value="Chromo-like_dom_sf"/>
</dbReference>
<dbReference type="AlphaFoldDB" id="A0A1S4BWY3"/>
<dbReference type="PaxDb" id="4097-A0A1S4BWY3"/>
<feature type="domain" description="Chromo" evidence="1">
    <location>
        <begin position="56"/>
        <end position="102"/>
    </location>
</feature>
<gene>
    <name evidence="3" type="primary">LOC107812759</name>
</gene>
<evidence type="ECO:0000259" key="2">
    <source>
        <dbReference type="Pfam" id="PF24626"/>
    </source>
</evidence>
<feature type="non-terminal residue" evidence="3">
    <location>
        <position position="124"/>
    </location>
</feature>
<dbReference type="RefSeq" id="XP_016493412.1">
    <property type="nucleotide sequence ID" value="XM_016637926.1"/>
</dbReference>
<dbReference type="KEGG" id="nta:107812759"/>
<dbReference type="InterPro" id="IPR056924">
    <property type="entry name" value="SH3_Tf2-1"/>
</dbReference>
<evidence type="ECO:0008006" key="4">
    <source>
        <dbReference type="Google" id="ProtNLM"/>
    </source>
</evidence>
<evidence type="ECO:0000259" key="1">
    <source>
        <dbReference type="Pfam" id="PF00385"/>
    </source>
</evidence>
<reference evidence="3" key="1">
    <citation type="submission" date="2025-08" db="UniProtKB">
        <authorList>
            <consortium name="RefSeq"/>
        </authorList>
    </citation>
    <scope>IDENTIFICATION</scope>
</reference>
<sequence length="124" mass="14323">MGAVAYRLALPLELSFIHPVFHISMLRKYILDSSQLLEAPVTPLDDKLSYEEEPMAIIDRQVRKLGSKEIVFVKVLWRNNIVEEFTWEVEKDIQAKYPHLFQSTDKAVDASEDFVNLSIRVDSS</sequence>
<dbReference type="PANTHER" id="PTHR46148:SF60">
    <property type="entry name" value="CHROMO DOMAIN-CONTAINING PROTEIN"/>
    <property type="match status" value="1"/>
</dbReference>
<protein>
    <recommendedName>
        <fullName evidence="4">Chromo domain-containing protein</fullName>
    </recommendedName>
</protein>
<dbReference type="SMR" id="A0A1S4BWY3"/>
<dbReference type="PANTHER" id="PTHR46148">
    <property type="entry name" value="CHROMO DOMAIN-CONTAINING PROTEIN"/>
    <property type="match status" value="1"/>
</dbReference>
<dbReference type="Pfam" id="PF00385">
    <property type="entry name" value="Chromo"/>
    <property type="match status" value="1"/>
</dbReference>
<dbReference type="SUPFAM" id="SSF54160">
    <property type="entry name" value="Chromo domain-like"/>
    <property type="match status" value="1"/>
</dbReference>
<organism evidence="3">
    <name type="scientific">Nicotiana tabacum</name>
    <name type="common">Common tobacco</name>
    <dbReference type="NCBI Taxonomy" id="4097"/>
    <lineage>
        <taxon>Eukaryota</taxon>
        <taxon>Viridiplantae</taxon>
        <taxon>Streptophyta</taxon>
        <taxon>Embryophyta</taxon>
        <taxon>Tracheophyta</taxon>
        <taxon>Spermatophyta</taxon>
        <taxon>Magnoliopsida</taxon>
        <taxon>eudicotyledons</taxon>
        <taxon>Gunneridae</taxon>
        <taxon>Pentapetalae</taxon>
        <taxon>asterids</taxon>
        <taxon>lamiids</taxon>
        <taxon>Solanales</taxon>
        <taxon>Solanaceae</taxon>
        <taxon>Nicotianoideae</taxon>
        <taxon>Nicotianeae</taxon>
        <taxon>Nicotiana</taxon>
    </lineage>
</organism>